<dbReference type="InterPro" id="IPR036915">
    <property type="entry name" value="Cyclin-like_sf"/>
</dbReference>
<dbReference type="Pfam" id="PF02984">
    <property type="entry name" value="Cyclin_C"/>
    <property type="match status" value="1"/>
</dbReference>
<keyword evidence="11" id="KW-1185">Reference proteome</keyword>
<evidence type="ECO:0008006" key="12">
    <source>
        <dbReference type="Google" id="ProtNLM"/>
    </source>
</evidence>
<dbReference type="SMART" id="SM00385">
    <property type="entry name" value="CYCLIN"/>
    <property type="match status" value="2"/>
</dbReference>
<comment type="caution">
    <text evidence="10">The sequence shown here is derived from an EMBL/GenBank/DDBJ whole genome shotgun (WGS) entry which is preliminary data.</text>
</comment>
<dbReference type="GO" id="GO:0010332">
    <property type="term" value="P:response to gamma radiation"/>
    <property type="evidence" value="ECO:0007669"/>
    <property type="project" value="UniProtKB-ARBA"/>
</dbReference>
<dbReference type="SUPFAM" id="SSF47954">
    <property type="entry name" value="Cyclin-like"/>
    <property type="match status" value="2"/>
</dbReference>
<dbReference type="Proteomes" id="UP001152561">
    <property type="component" value="Unassembled WGS sequence"/>
</dbReference>
<evidence type="ECO:0000259" key="8">
    <source>
        <dbReference type="SMART" id="SM00385"/>
    </source>
</evidence>
<protein>
    <recommendedName>
        <fullName evidence="12">Cyclin N-terminal domain-containing protein</fullName>
    </recommendedName>
</protein>
<dbReference type="Gene3D" id="1.10.472.10">
    <property type="entry name" value="Cyclin-like"/>
    <property type="match status" value="2"/>
</dbReference>
<name>A0A9Q1LL19_9SOLA</name>
<gene>
    <name evidence="10" type="ORF">K7X08_013849</name>
</gene>
<keyword evidence="4" id="KW-0131">Cell cycle</keyword>
<sequence>MVGSDENCQVVIRPSNLHGGMGHNRRALSTINENIVEAPTYPCKVQKRNGITDKNVDCVKSLIHRPIRRKYAAQMAIKQQQPLVEVTKPQIQTAPNRNESEGRVVIDVEDYKATSDDYVVPVFVQHTEAMMEEIDRMDEEIEMQDVKETIIVDIDSADKNNTLAVVEYIDDIHAYYKKIESSGCAPRNYMEQQFDINERMRAILIDWLIEVHYKFDLMEETLYLTVNLIDRFLAVQPVVRKKLQLVGVTALLLACKYEEVTVPVVEDLILISDKAYTRKEVLDMEKLMINTLQFNLSVPTANVFMKRFLKAAQSDKKVELLSFFMTELSLVEYEMLRFPPSMLAAAAIFTAQCTLGVSKEWSKTCEKYSNYTRDQLLECSQLMVSFHQKAATGRLTGVHRKYSISKYGFVAKFPPASFLLEAF</sequence>
<dbReference type="PIRSF" id="PIRSF001771">
    <property type="entry name" value="Cyclin_A_B_D_E"/>
    <property type="match status" value="1"/>
</dbReference>
<dbReference type="InterPro" id="IPR039361">
    <property type="entry name" value="Cyclin"/>
</dbReference>
<evidence type="ECO:0000256" key="5">
    <source>
        <dbReference type="ARBA" id="ARBA00059307"/>
    </source>
</evidence>
<dbReference type="PANTHER" id="PTHR10177">
    <property type="entry name" value="CYCLINS"/>
    <property type="match status" value="1"/>
</dbReference>
<comment type="subunit">
    <text evidence="6">Interacts with the CDC2 and CDK2 protein kinases to form a serine/threonine kinase holoenzyme complex. The cyclin subunit imparts substrate specificity to the complex.</text>
</comment>
<feature type="domain" description="Cyclin C-terminal" evidence="9">
    <location>
        <begin position="299"/>
        <end position="416"/>
    </location>
</feature>
<organism evidence="10 11">
    <name type="scientific">Anisodus acutangulus</name>
    <dbReference type="NCBI Taxonomy" id="402998"/>
    <lineage>
        <taxon>Eukaryota</taxon>
        <taxon>Viridiplantae</taxon>
        <taxon>Streptophyta</taxon>
        <taxon>Embryophyta</taxon>
        <taxon>Tracheophyta</taxon>
        <taxon>Spermatophyta</taxon>
        <taxon>Magnoliopsida</taxon>
        <taxon>eudicotyledons</taxon>
        <taxon>Gunneridae</taxon>
        <taxon>Pentapetalae</taxon>
        <taxon>asterids</taxon>
        <taxon>lamiids</taxon>
        <taxon>Solanales</taxon>
        <taxon>Solanaceae</taxon>
        <taxon>Solanoideae</taxon>
        <taxon>Hyoscyameae</taxon>
        <taxon>Anisodus</taxon>
    </lineage>
</organism>
<dbReference type="InterPro" id="IPR006671">
    <property type="entry name" value="Cyclin_N"/>
</dbReference>
<evidence type="ECO:0000256" key="2">
    <source>
        <dbReference type="ARBA" id="ARBA00022618"/>
    </source>
</evidence>
<reference evidence="11" key="1">
    <citation type="journal article" date="2023" name="Proc. Natl. Acad. Sci. U.S.A.">
        <title>Genomic and structural basis for evolution of tropane alkaloid biosynthesis.</title>
        <authorList>
            <person name="Wanga Y.-J."/>
            <person name="Taina T."/>
            <person name="Yua J.-Y."/>
            <person name="Lia J."/>
            <person name="Xua B."/>
            <person name="Chenc J."/>
            <person name="D'Auriad J.C."/>
            <person name="Huanga J.-P."/>
            <person name="Huanga S.-X."/>
        </authorList>
    </citation>
    <scope>NUCLEOTIDE SEQUENCE [LARGE SCALE GENOMIC DNA]</scope>
    <source>
        <strain evidence="11">cv. KIB-2019</strain>
    </source>
</reference>
<feature type="domain" description="Cyclin-like" evidence="8">
    <location>
        <begin position="206"/>
        <end position="290"/>
    </location>
</feature>
<dbReference type="CDD" id="cd20567">
    <property type="entry name" value="CYCLIN_AtCycB-like_rpt1"/>
    <property type="match status" value="1"/>
</dbReference>
<dbReference type="CDD" id="cd20511">
    <property type="entry name" value="CYCLIN_AtCycB-like_rpt2"/>
    <property type="match status" value="1"/>
</dbReference>
<dbReference type="AlphaFoldDB" id="A0A9Q1LL19"/>
<dbReference type="Pfam" id="PF00134">
    <property type="entry name" value="Cyclin_N"/>
    <property type="match status" value="1"/>
</dbReference>
<dbReference type="GO" id="GO:0051301">
    <property type="term" value="P:cell division"/>
    <property type="evidence" value="ECO:0007669"/>
    <property type="project" value="UniProtKB-KW"/>
</dbReference>
<dbReference type="InterPro" id="IPR046965">
    <property type="entry name" value="Cyclin_A/B-like"/>
</dbReference>
<dbReference type="InterPro" id="IPR013763">
    <property type="entry name" value="Cyclin-like_dom"/>
</dbReference>
<evidence type="ECO:0000256" key="1">
    <source>
        <dbReference type="ARBA" id="ARBA00006955"/>
    </source>
</evidence>
<evidence type="ECO:0000256" key="3">
    <source>
        <dbReference type="ARBA" id="ARBA00023127"/>
    </source>
</evidence>
<feature type="domain" description="Cyclin-like" evidence="8">
    <location>
        <begin position="303"/>
        <end position="385"/>
    </location>
</feature>
<proteinExistence type="inferred from homology"/>
<evidence type="ECO:0000259" key="9">
    <source>
        <dbReference type="SMART" id="SM01332"/>
    </source>
</evidence>
<dbReference type="FunFam" id="1.10.472.10:FF:000032">
    <property type="entry name" value="G2/mitotic-specific cyclin-1"/>
    <property type="match status" value="1"/>
</dbReference>
<dbReference type="OrthoDB" id="5590282at2759"/>
<evidence type="ECO:0000256" key="4">
    <source>
        <dbReference type="ARBA" id="ARBA00023306"/>
    </source>
</evidence>
<evidence type="ECO:0000256" key="7">
    <source>
        <dbReference type="RuleBase" id="RU000383"/>
    </source>
</evidence>
<comment type="similarity">
    <text evidence="1">Belongs to the cyclin family. Cyclin AB subfamily.</text>
</comment>
<evidence type="ECO:0000313" key="10">
    <source>
        <dbReference type="EMBL" id="KAJ8539597.1"/>
    </source>
</evidence>
<dbReference type="EMBL" id="JAJAGQ010000016">
    <property type="protein sequence ID" value="KAJ8539597.1"/>
    <property type="molecule type" value="Genomic_DNA"/>
</dbReference>
<accession>A0A9Q1LL19</accession>
<dbReference type="InterPro" id="IPR004367">
    <property type="entry name" value="Cyclin_C-dom"/>
</dbReference>
<dbReference type="GO" id="GO:0044772">
    <property type="term" value="P:mitotic cell cycle phase transition"/>
    <property type="evidence" value="ECO:0007669"/>
    <property type="project" value="InterPro"/>
</dbReference>
<comment type="function">
    <text evidence="5">Essential for the control of the cell cycle at the G2/M (mitosis) transition. G2/M cyclins accumulate steadily during G2 and are abruptly destroyed at mitosis.</text>
</comment>
<dbReference type="GO" id="GO:0016538">
    <property type="term" value="F:cyclin-dependent protein serine/threonine kinase regulator activity"/>
    <property type="evidence" value="ECO:0007669"/>
    <property type="project" value="InterPro"/>
</dbReference>
<evidence type="ECO:0000256" key="6">
    <source>
        <dbReference type="ARBA" id="ARBA00065123"/>
    </source>
</evidence>
<evidence type="ECO:0000313" key="11">
    <source>
        <dbReference type="Proteomes" id="UP001152561"/>
    </source>
</evidence>
<keyword evidence="2" id="KW-0132">Cell division</keyword>
<dbReference type="SMART" id="SM01332">
    <property type="entry name" value="Cyclin_C"/>
    <property type="match status" value="1"/>
</dbReference>
<keyword evidence="3 7" id="KW-0195">Cyclin</keyword>
<dbReference type="PROSITE" id="PS00292">
    <property type="entry name" value="CYCLINS"/>
    <property type="match status" value="1"/>
</dbReference>
<dbReference type="InterPro" id="IPR048258">
    <property type="entry name" value="Cyclins_cyclin-box"/>
</dbReference>